<name>A0A371EMF6_MUCPR</name>
<dbReference type="EMBL" id="QJKJ01013121">
    <property type="protein sequence ID" value="RDX67154.1"/>
    <property type="molecule type" value="Genomic_DNA"/>
</dbReference>
<dbReference type="Pfam" id="PF01582">
    <property type="entry name" value="TIR"/>
    <property type="match status" value="1"/>
</dbReference>
<feature type="non-terminal residue" evidence="4">
    <location>
        <position position="1"/>
    </location>
</feature>
<dbReference type="Proteomes" id="UP000257109">
    <property type="component" value="Unassembled WGS sequence"/>
</dbReference>
<dbReference type="Gene3D" id="3.40.50.10140">
    <property type="entry name" value="Toll/interleukin-1 receptor homology (TIR) domain"/>
    <property type="match status" value="1"/>
</dbReference>
<dbReference type="InterPro" id="IPR058192">
    <property type="entry name" value="WHD_ROQ1-like"/>
</dbReference>
<keyword evidence="1" id="KW-0677">Repeat</keyword>
<keyword evidence="5" id="KW-1185">Reference proteome</keyword>
<dbReference type="InterPro" id="IPR044974">
    <property type="entry name" value="Disease_R_plants"/>
</dbReference>
<dbReference type="SUPFAM" id="SSF52200">
    <property type="entry name" value="Toll/Interleukin receptor TIR domain"/>
    <property type="match status" value="1"/>
</dbReference>
<dbReference type="InterPro" id="IPR000157">
    <property type="entry name" value="TIR_dom"/>
</dbReference>
<feature type="domain" description="TIR" evidence="2">
    <location>
        <begin position="2"/>
        <end position="85"/>
    </location>
</feature>
<gene>
    <name evidence="4" type="primary">WRKY19</name>
    <name evidence="4" type="ORF">CR513_54002</name>
</gene>
<dbReference type="PANTHER" id="PTHR11017">
    <property type="entry name" value="LEUCINE-RICH REPEAT-CONTAINING PROTEIN"/>
    <property type="match status" value="1"/>
</dbReference>
<dbReference type="PANTHER" id="PTHR11017:SF290">
    <property type="entry name" value="ADP-RIBOSYL CYCLASE_CYCLIC ADP-RIBOSE HYDROLASE"/>
    <property type="match status" value="1"/>
</dbReference>
<proteinExistence type="predicted"/>
<evidence type="ECO:0000259" key="3">
    <source>
        <dbReference type="Pfam" id="PF23282"/>
    </source>
</evidence>
<organism evidence="4 5">
    <name type="scientific">Mucuna pruriens</name>
    <name type="common">Velvet bean</name>
    <name type="synonym">Dolichos pruriens</name>
    <dbReference type="NCBI Taxonomy" id="157652"/>
    <lineage>
        <taxon>Eukaryota</taxon>
        <taxon>Viridiplantae</taxon>
        <taxon>Streptophyta</taxon>
        <taxon>Embryophyta</taxon>
        <taxon>Tracheophyta</taxon>
        <taxon>Spermatophyta</taxon>
        <taxon>Magnoliopsida</taxon>
        <taxon>eudicotyledons</taxon>
        <taxon>Gunneridae</taxon>
        <taxon>Pentapetalae</taxon>
        <taxon>rosids</taxon>
        <taxon>fabids</taxon>
        <taxon>Fabales</taxon>
        <taxon>Fabaceae</taxon>
        <taxon>Papilionoideae</taxon>
        <taxon>50 kb inversion clade</taxon>
        <taxon>NPAAA clade</taxon>
        <taxon>indigoferoid/millettioid clade</taxon>
        <taxon>Phaseoleae</taxon>
        <taxon>Mucuna</taxon>
    </lineage>
</organism>
<evidence type="ECO:0000313" key="4">
    <source>
        <dbReference type="EMBL" id="RDX67154.1"/>
    </source>
</evidence>
<dbReference type="AlphaFoldDB" id="A0A371EMF6"/>
<reference evidence="4" key="1">
    <citation type="submission" date="2018-05" db="EMBL/GenBank/DDBJ databases">
        <title>Draft genome of Mucuna pruriens seed.</title>
        <authorList>
            <person name="Nnadi N.E."/>
            <person name="Vos R."/>
            <person name="Hasami M.H."/>
            <person name="Devisetty U.K."/>
            <person name="Aguiy J.C."/>
        </authorList>
    </citation>
    <scope>NUCLEOTIDE SEQUENCE [LARGE SCALE GENOMIC DNA]</scope>
    <source>
        <strain evidence="4">JCA_2017</strain>
    </source>
</reference>
<dbReference type="GO" id="GO:0007165">
    <property type="term" value="P:signal transduction"/>
    <property type="evidence" value="ECO:0007669"/>
    <property type="project" value="InterPro"/>
</dbReference>
<comment type="caution">
    <text evidence="4">The sequence shown here is derived from an EMBL/GenBank/DDBJ whole genome shotgun (WGS) entry which is preliminary data.</text>
</comment>
<protein>
    <submittedName>
        <fullName evidence="4">WRKY transcription factor 19</fullName>
    </submittedName>
</protein>
<feature type="domain" description="Disease resistance protein Roq1-like winged-helix" evidence="3">
    <location>
        <begin position="86"/>
        <end position="139"/>
    </location>
</feature>
<dbReference type="GO" id="GO:0006952">
    <property type="term" value="P:defense response"/>
    <property type="evidence" value="ECO:0007669"/>
    <property type="project" value="InterPro"/>
</dbReference>
<dbReference type="OrthoDB" id="1748383at2759"/>
<evidence type="ECO:0000259" key="2">
    <source>
        <dbReference type="Pfam" id="PF01582"/>
    </source>
</evidence>
<evidence type="ECO:0000313" key="5">
    <source>
        <dbReference type="Proteomes" id="UP000257109"/>
    </source>
</evidence>
<dbReference type="InterPro" id="IPR035897">
    <property type="entry name" value="Toll_tir_struct_dom_sf"/>
</dbReference>
<sequence length="187" mass="21760">MAIIADCQQQSNQIVFSVFYDVDPSHVRYQHGVYENAFVLQRQNFKKDTDKVHRWERAMTGLASSVGWHVRNKPEFEQIENIVEARTDYVKRILDCCGLYPHIGIPGIIEKSLITIRDQEIHMHEMLQELGKKIVRNQSPEEPGSWSRIWLSDNFFRILTTKTGTDNVKALVLDKKEDISKCSVDRL</sequence>
<dbReference type="Pfam" id="PF23282">
    <property type="entry name" value="WHD_ROQ1"/>
    <property type="match status" value="1"/>
</dbReference>
<accession>A0A371EMF6</accession>
<evidence type="ECO:0000256" key="1">
    <source>
        <dbReference type="ARBA" id="ARBA00022737"/>
    </source>
</evidence>